<comment type="caution">
    <text evidence="8">The sequence shown here is derived from an EMBL/GenBank/DDBJ whole genome shotgun (WGS) entry which is preliminary data.</text>
</comment>
<evidence type="ECO:0000256" key="3">
    <source>
        <dbReference type="ARBA" id="ARBA00022679"/>
    </source>
</evidence>
<feature type="transmembrane region" description="Helical" evidence="7">
    <location>
        <begin position="531"/>
        <end position="554"/>
    </location>
</feature>
<proteinExistence type="predicted"/>
<evidence type="ECO:0000256" key="1">
    <source>
        <dbReference type="ARBA" id="ARBA00004141"/>
    </source>
</evidence>
<evidence type="ECO:0000313" key="9">
    <source>
        <dbReference type="Proteomes" id="UP000632063"/>
    </source>
</evidence>
<dbReference type="SUPFAM" id="SSF160246">
    <property type="entry name" value="EspE N-terminal domain-like"/>
    <property type="match status" value="1"/>
</dbReference>
<evidence type="ECO:0000256" key="6">
    <source>
        <dbReference type="ARBA" id="ARBA00023136"/>
    </source>
</evidence>
<protein>
    <submittedName>
        <fullName evidence="8">Glycosyltransferase</fullName>
    </submittedName>
</protein>
<feature type="transmembrane region" description="Helical" evidence="7">
    <location>
        <begin position="487"/>
        <end position="511"/>
    </location>
</feature>
<dbReference type="EMBL" id="JACYXI010000011">
    <property type="protein sequence ID" value="MBD8893144.1"/>
    <property type="molecule type" value="Genomic_DNA"/>
</dbReference>
<sequence>MADSLPGVVGVLHQRGIAESTLKTAIRQAPELGMTPAEYLVRKAVVSEEAIYSAMAEYCGIPFIPDRGFRPQSVNSIPVGLGSMDRGPLLTGIGNRQPYYVIAPELSEFEQVKAYLDTHPLLQKQLRMSTPAAARHASTVLNTPAGDLESRFPHYSARLRLSQTQLSVVLVAIIAFLTGLLLPPSVLGYGVGCFFALNCCATGVVRLLSAFATQGEVIDYRLPKPFTDPLIRWPVYTVLVPLYREAQVVGDLIEGLRQLDYPRNRLDIRFLLEWDDTETRHAFYRHGLPDHMQIVLVPEGSPRTKPRALAHGLEGAKGELITVYDAEDRPDPDQLKKAAVFFSLAPHRLACLQARLAVDNHDESFFARQFALEYACLFDQLLPWFHKKSWPFPLGGTSNHFRRSVLDAVGGWDKYNVTEDADLGVRLARFGYRIGVLPSTTHEEAPLCWKAWRSQRTRWFKGWMQTLCVHMRDPRQIWLDLGPTRSVVMLAMIAGSFVMMALHPFILAIMGGYMTGIVPAPARAGFWETGFLLLCGTAMFTGYAGAATATWLAGRKRGYAPNPLDLLLIPVYWMCASIAFYCAVWEFFTKPFQWNKTAHGLSSRRRLSRKL</sequence>
<dbReference type="Gene3D" id="3.90.550.10">
    <property type="entry name" value="Spore Coat Polysaccharide Biosynthesis Protein SpsA, Chain A"/>
    <property type="match status" value="1"/>
</dbReference>
<dbReference type="Proteomes" id="UP000632063">
    <property type="component" value="Unassembled WGS sequence"/>
</dbReference>
<evidence type="ECO:0000256" key="2">
    <source>
        <dbReference type="ARBA" id="ARBA00022676"/>
    </source>
</evidence>
<dbReference type="InterPro" id="IPR037257">
    <property type="entry name" value="T2SS_E_N_sf"/>
</dbReference>
<keyword evidence="3" id="KW-0808">Transferase</keyword>
<evidence type="ECO:0000256" key="4">
    <source>
        <dbReference type="ARBA" id="ARBA00022692"/>
    </source>
</evidence>
<evidence type="ECO:0000313" key="8">
    <source>
        <dbReference type="EMBL" id="MBD8893144.1"/>
    </source>
</evidence>
<name>A0ABR9CR60_9HYPH</name>
<keyword evidence="5 7" id="KW-1133">Transmembrane helix</keyword>
<keyword evidence="6 7" id="KW-0472">Membrane</keyword>
<feature type="transmembrane region" description="Helical" evidence="7">
    <location>
        <begin position="566"/>
        <end position="588"/>
    </location>
</feature>
<reference evidence="9" key="1">
    <citation type="submission" date="2020-09" db="EMBL/GenBank/DDBJ databases">
        <title>The genome sequence of strain Labrenzia suaedae 4C16A.</title>
        <authorList>
            <person name="Liu Y."/>
        </authorList>
    </citation>
    <scope>NUCLEOTIDE SEQUENCE [LARGE SCALE GENOMIC DNA]</scope>
    <source>
        <strain evidence="9">4C16A</strain>
    </source>
</reference>
<keyword evidence="2" id="KW-0328">Glycosyltransferase</keyword>
<reference evidence="8 9" key="2">
    <citation type="journal article" date="2021" name="Int. J. Syst. Evol. Microbiol.">
        <title>Roseibium litorale sp. nov., isolated from a tidal flat sediment and proposal for the reclassification of Labrenzia polysiphoniae as Roseibium polysiphoniae comb. nov.</title>
        <authorList>
            <person name="Liu Y."/>
            <person name="Pei T."/>
            <person name="Du J."/>
            <person name="Chao M."/>
            <person name="Deng M.R."/>
            <person name="Zhu H."/>
        </authorList>
    </citation>
    <scope>NUCLEOTIDE SEQUENCE [LARGE SCALE GENOMIC DNA]</scope>
    <source>
        <strain evidence="8 9">4C16A</strain>
    </source>
</reference>
<dbReference type="PANTHER" id="PTHR43867:SF2">
    <property type="entry name" value="CELLULOSE SYNTHASE CATALYTIC SUBUNIT A [UDP-FORMING]"/>
    <property type="match status" value="1"/>
</dbReference>
<dbReference type="RefSeq" id="WP_192149267.1">
    <property type="nucleotide sequence ID" value="NZ_JACYXI010000011.1"/>
</dbReference>
<keyword evidence="4 7" id="KW-0812">Transmembrane</keyword>
<dbReference type="Pfam" id="PF13641">
    <property type="entry name" value="Glyco_tranf_2_3"/>
    <property type="match status" value="1"/>
</dbReference>
<dbReference type="PANTHER" id="PTHR43867">
    <property type="entry name" value="CELLULOSE SYNTHASE CATALYTIC SUBUNIT A [UDP-FORMING]"/>
    <property type="match status" value="1"/>
</dbReference>
<dbReference type="InterPro" id="IPR029044">
    <property type="entry name" value="Nucleotide-diphossugar_trans"/>
</dbReference>
<evidence type="ECO:0000256" key="5">
    <source>
        <dbReference type="ARBA" id="ARBA00022989"/>
    </source>
</evidence>
<comment type="subcellular location">
    <subcellularLocation>
        <location evidence="1">Membrane</location>
        <topology evidence="1">Multi-pass membrane protein</topology>
    </subcellularLocation>
</comment>
<dbReference type="InterPro" id="IPR050321">
    <property type="entry name" value="Glycosyltr_2/OpgH_subfam"/>
</dbReference>
<evidence type="ECO:0000256" key="7">
    <source>
        <dbReference type="SAM" id="Phobius"/>
    </source>
</evidence>
<dbReference type="SUPFAM" id="SSF53448">
    <property type="entry name" value="Nucleotide-diphospho-sugar transferases"/>
    <property type="match status" value="1"/>
</dbReference>
<accession>A0ABR9CR60</accession>
<gene>
    <name evidence="8" type="ORF">IG616_16495</name>
</gene>
<keyword evidence="9" id="KW-1185">Reference proteome</keyword>
<organism evidence="8 9">
    <name type="scientific">Roseibium litorale</name>
    <dbReference type="NCBI Taxonomy" id="2803841"/>
    <lineage>
        <taxon>Bacteria</taxon>
        <taxon>Pseudomonadati</taxon>
        <taxon>Pseudomonadota</taxon>
        <taxon>Alphaproteobacteria</taxon>
        <taxon>Hyphomicrobiales</taxon>
        <taxon>Stappiaceae</taxon>
        <taxon>Roseibium</taxon>
    </lineage>
</organism>
<feature type="transmembrane region" description="Helical" evidence="7">
    <location>
        <begin position="166"/>
        <end position="183"/>
    </location>
</feature>